<evidence type="ECO:0000256" key="1">
    <source>
        <dbReference type="SAM" id="MobiDB-lite"/>
    </source>
</evidence>
<proteinExistence type="predicted"/>
<feature type="domain" description="MULE transposase" evidence="2">
    <location>
        <begin position="47"/>
        <end position="130"/>
    </location>
</feature>
<reference evidence="4" key="1">
    <citation type="submission" date="2022-11" db="UniProtKB">
        <authorList>
            <consortium name="WormBaseParasite"/>
        </authorList>
    </citation>
    <scope>IDENTIFICATION</scope>
</reference>
<dbReference type="Pfam" id="PF10551">
    <property type="entry name" value="MULE"/>
    <property type="match status" value="1"/>
</dbReference>
<dbReference type="Proteomes" id="UP000887566">
    <property type="component" value="Unplaced"/>
</dbReference>
<organism evidence="3 4">
    <name type="scientific">Plectus sambesii</name>
    <dbReference type="NCBI Taxonomy" id="2011161"/>
    <lineage>
        <taxon>Eukaryota</taxon>
        <taxon>Metazoa</taxon>
        <taxon>Ecdysozoa</taxon>
        <taxon>Nematoda</taxon>
        <taxon>Chromadorea</taxon>
        <taxon>Plectida</taxon>
        <taxon>Plectina</taxon>
        <taxon>Plectoidea</taxon>
        <taxon>Plectidae</taxon>
        <taxon>Plectus</taxon>
    </lineage>
</organism>
<keyword evidence="3" id="KW-1185">Reference proteome</keyword>
<sequence length="586" mass="67436">MKDDFDVPRAYRETLCGQQFLMYKNKDTGIMMFASPDAIAQLRKSKVWKMDGTFRTAPRGYVQVYSVHGEHEKNESIPLVHILMKVKSKEAYLDMLKQLIVSCEEFGPIEAERILIDFETGTIAAIEELCAPTGYFSRYSTSIKLSGCVFHWQKCLRRKLGDLKLIQARKKVYAIDRWYQRIRGLPLLPLHLIQPTFNALIRHPPKGRKCQPYRAKMMKFVRYLRRCWLKRAPMWNHFDHAGPRTTNAVEGYHNALRVVTAQHPMISSFLRKLRQLHDKHLTRLTQLAVPEGKGKAKLPKYVKLNARTEEAKARLLEDLRNRQRFSIMGKTSNKTPAAIIGKYLRYASWLLGFKAQNKKLKERPVLNLTTLSSTDIESLMMELEPQVASNLNDDASESIDDDIPNLNNDASESIDDDIPNSNDANHASPHSILLDSTAEERRADLLPLLHCALSNECRSHLLKIREQTTFSQRHTSFFDEMLRATSRTKELYVECGGMQADENLVEELVSNLLQMLETENGKCNSKRSVLNVYAFEYICKVWAPEAVKFALIKTRGMTDNEAESFLSEYPSLLPEQQAEIHSYIYE</sequence>
<dbReference type="AlphaFoldDB" id="A0A914W085"/>
<feature type="compositionally biased region" description="Acidic residues" evidence="1">
    <location>
        <begin position="394"/>
        <end position="403"/>
    </location>
</feature>
<evidence type="ECO:0000313" key="4">
    <source>
        <dbReference type="WBParaSite" id="PSAMB.scaffold2844size41660.g19439.t1"/>
    </source>
</evidence>
<name>A0A914W085_9BILA</name>
<dbReference type="WBParaSite" id="PSAMB.scaffold2844size41660.g19439.t1">
    <property type="protein sequence ID" value="PSAMB.scaffold2844size41660.g19439.t1"/>
    <property type="gene ID" value="PSAMB.scaffold2844size41660.g19439"/>
</dbReference>
<accession>A0A914W085</accession>
<evidence type="ECO:0000259" key="2">
    <source>
        <dbReference type="Pfam" id="PF10551"/>
    </source>
</evidence>
<feature type="region of interest" description="Disordered" evidence="1">
    <location>
        <begin position="392"/>
        <end position="429"/>
    </location>
</feature>
<protein>
    <submittedName>
        <fullName evidence="4">MULE transposase domain-containing protein</fullName>
    </submittedName>
</protein>
<dbReference type="InterPro" id="IPR018289">
    <property type="entry name" value="MULE_transposase_dom"/>
</dbReference>
<evidence type="ECO:0000313" key="3">
    <source>
        <dbReference type="Proteomes" id="UP000887566"/>
    </source>
</evidence>